<dbReference type="GO" id="GO:0005524">
    <property type="term" value="F:ATP binding"/>
    <property type="evidence" value="ECO:0007669"/>
    <property type="project" value="UniProtKB-KW"/>
</dbReference>
<dbReference type="RefSeq" id="WP_154533774.1">
    <property type="nucleotide sequence ID" value="NZ_VUNG01000010.1"/>
</dbReference>
<dbReference type="SUPFAM" id="SSF52540">
    <property type="entry name" value="P-loop containing nucleoside triphosphate hydrolases"/>
    <property type="match status" value="1"/>
</dbReference>
<dbReference type="GO" id="GO:0005829">
    <property type="term" value="C:cytosol"/>
    <property type="evidence" value="ECO:0007669"/>
    <property type="project" value="TreeGrafter"/>
</dbReference>
<dbReference type="SMART" id="SM00534">
    <property type="entry name" value="MUTSac"/>
    <property type="match status" value="1"/>
</dbReference>
<dbReference type="GO" id="GO:0140664">
    <property type="term" value="F:ATP-dependent DNA damage sensor activity"/>
    <property type="evidence" value="ECO:0007669"/>
    <property type="project" value="InterPro"/>
</dbReference>
<keyword evidence="7" id="KW-1185">Reference proteome</keyword>
<dbReference type="Gene3D" id="3.40.50.300">
    <property type="entry name" value="P-loop containing nucleotide triphosphate hydrolases"/>
    <property type="match status" value="1"/>
</dbReference>
<protein>
    <submittedName>
        <fullName evidence="6">DNA mismatch repair protein MutS</fullName>
    </submittedName>
</protein>
<evidence type="ECO:0000256" key="1">
    <source>
        <dbReference type="ARBA" id="ARBA00022741"/>
    </source>
</evidence>
<gene>
    <name evidence="6" type="ORF">FYJ73_05845</name>
</gene>
<feature type="transmembrane region" description="Helical" evidence="4">
    <location>
        <begin position="54"/>
        <end position="70"/>
    </location>
</feature>
<keyword evidence="4" id="KW-0812">Transmembrane</keyword>
<evidence type="ECO:0000256" key="4">
    <source>
        <dbReference type="SAM" id="Phobius"/>
    </source>
</evidence>
<name>A0A7K0KE40_9BACT</name>
<keyword evidence="4" id="KW-0472">Membrane</keyword>
<keyword evidence="3" id="KW-0238">DNA-binding</keyword>
<evidence type="ECO:0000313" key="7">
    <source>
        <dbReference type="Proteomes" id="UP000438914"/>
    </source>
</evidence>
<keyword evidence="4" id="KW-1133">Transmembrane helix</keyword>
<accession>A0A7K0KE40</accession>
<dbReference type="EMBL" id="VUNG01000010">
    <property type="protein sequence ID" value="MST84192.1"/>
    <property type="molecule type" value="Genomic_DNA"/>
</dbReference>
<evidence type="ECO:0000256" key="3">
    <source>
        <dbReference type="ARBA" id="ARBA00023125"/>
    </source>
</evidence>
<sequence>MTHRLQDLEQRTARLQQQLAHLRHKSQWFTVAQIGMFLAALGMVACAVTYQPKSLYALSAAVLFAGYLLLRRTDGRNSRNIERQQRLIAAYQREISYFHGDYSCFDEGKDYIDASHPFSFDLDLFGKDSLFQRVCRTVTVGGRNLLAQWLTKETADGNRKDFIDGLGQRRKAVEELARHDDFLMNVKASGQRSDKAMERLLRTDWLADALTAAHALKLPKRCSPKWLKGTRAVLLAGFYLSVVAALTGFVPVILPIAWGTLHLLFATIFPGNSVRRIMTTLQNIHTLSEGLDRIIRLTLAEEFHEEVNKTLQASLRQQAASLAEMEQILQDIDNRNNEAGILLFNVFALIDLSIVRRFKLWQQSSADFETLIRSVSVLDALVSLASYRQNEPATTWPTFVDTPSMVFEGKALRHPFLGLQAVANDAMLQDRNFYIITGANMAGKSTYLRTVGISWVMAMAGLPVYADRLTLSPCRLFTGMRTSDDLTHGISYFNAELLRLKQLIGVLDDTPTLVILDEILRGTNSKDKLHGSQIFLEYLSRHNVTAIIATHDLELSQMAEDHGERFHNYCFEISIGEQITYDYRITSGIAKNQNATYLLKKMITAETTTMEKKTKE</sequence>
<dbReference type="InterPro" id="IPR036187">
    <property type="entry name" value="DNA_mismatch_repair_MutS_sf"/>
</dbReference>
<dbReference type="AlphaFoldDB" id="A0A7K0KE40"/>
<keyword evidence="1" id="KW-0547">Nucleotide-binding</keyword>
<dbReference type="Pfam" id="PF00488">
    <property type="entry name" value="MutS_V"/>
    <property type="match status" value="1"/>
</dbReference>
<dbReference type="PANTHER" id="PTHR11361:SF99">
    <property type="entry name" value="DNA MISMATCH REPAIR PROTEIN"/>
    <property type="match status" value="1"/>
</dbReference>
<evidence type="ECO:0000256" key="2">
    <source>
        <dbReference type="ARBA" id="ARBA00022840"/>
    </source>
</evidence>
<dbReference type="Gene3D" id="1.10.1420.10">
    <property type="match status" value="1"/>
</dbReference>
<dbReference type="InterPro" id="IPR045076">
    <property type="entry name" value="MutS"/>
</dbReference>
<feature type="domain" description="DNA mismatch repair proteins mutS family" evidence="5">
    <location>
        <begin position="431"/>
        <end position="611"/>
    </location>
</feature>
<keyword evidence="2" id="KW-0067">ATP-binding</keyword>
<dbReference type="SUPFAM" id="SSF48334">
    <property type="entry name" value="DNA repair protein MutS, domain III"/>
    <property type="match status" value="1"/>
</dbReference>
<reference evidence="6 7" key="1">
    <citation type="submission" date="2019-08" db="EMBL/GenBank/DDBJ databases">
        <title>In-depth cultivation of the pig gut microbiome towards novel bacterial diversity and tailored functional studies.</title>
        <authorList>
            <person name="Wylensek D."/>
            <person name="Hitch T.C.A."/>
            <person name="Clavel T."/>
        </authorList>
    </citation>
    <scope>NUCLEOTIDE SEQUENCE [LARGE SCALE GENOMIC DNA]</scope>
    <source>
        <strain evidence="6 7">LKV-178-WT-2A</strain>
    </source>
</reference>
<dbReference type="PANTHER" id="PTHR11361">
    <property type="entry name" value="DNA MISMATCH REPAIR PROTEIN MUTS FAMILY MEMBER"/>
    <property type="match status" value="1"/>
</dbReference>
<evidence type="ECO:0000313" key="6">
    <source>
        <dbReference type="EMBL" id="MST84192.1"/>
    </source>
</evidence>
<dbReference type="InterPro" id="IPR027417">
    <property type="entry name" value="P-loop_NTPase"/>
</dbReference>
<dbReference type="GO" id="GO:0006298">
    <property type="term" value="P:mismatch repair"/>
    <property type="evidence" value="ECO:0007669"/>
    <property type="project" value="InterPro"/>
</dbReference>
<proteinExistence type="predicted"/>
<feature type="transmembrane region" description="Helical" evidence="4">
    <location>
        <begin position="28"/>
        <end position="48"/>
    </location>
</feature>
<organism evidence="6 7">
    <name type="scientific">Hallella mizrahii</name>
    <dbReference type="NCBI Taxonomy" id="2606637"/>
    <lineage>
        <taxon>Bacteria</taxon>
        <taxon>Pseudomonadati</taxon>
        <taxon>Bacteroidota</taxon>
        <taxon>Bacteroidia</taxon>
        <taxon>Bacteroidales</taxon>
        <taxon>Prevotellaceae</taxon>
        <taxon>Hallella</taxon>
    </lineage>
</organism>
<dbReference type="InterPro" id="IPR000432">
    <property type="entry name" value="DNA_mismatch_repair_MutS_C"/>
</dbReference>
<dbReference type="Proteomes" id="UP000438914">
    <property type="component" value="Unassembled WGS sequence"/>
</dbReference>
<feature type="transmembrane region" description="Helical" evidence="4">
    <location>
        <begin position="233"/>
        <end position="258"/>
    </location>
</feature>
<dbReference type="GO" id="GO:0030983">
    <property type="term" value="F:mismatched DNA binding"/>
    <property type="evidence" value="ECO:0007669"/>
    <property type="project" value="InterPro"/>
</dbReference>
<evidence type="ECO:0000259" key="5">
    <source>
        <dbReference type="SMART" id="SM00534"/>
    </source>
</evidence>
<comment type="caution">
    <text evidence="6">The sequence shown here is derived from an EMBL/GenBank/DDBJ whole genome shotgun (WGS) entry which is preliminary data.</text>
</comment>